<dbReference type="CDD" id="cd12893">
    <property type="entry name" value="SPRY_PRY_TRIM35"/>
    <property type="match status" value="1"/>
</dbReference>
<dbReference type="PROSITE" id="PS50089">
    <property type="entry name" value="ZF_RING_2"/>
    <property type="match status" value="1"/>
</dbReference>
<dbReference type="InterPro" id="IPR043136">
    <property type="entry name" value="B30.2/SPRY_sf"/>
</dbReference>
<dbReference type="GO" id="GO:0008270">
    <property type="term" value="F:zinc ion binding"/>
    <property type="evidence" value="ECO:0007669"/>
    <property type="project" value="UniProtKB-KW"/>
</dbReference>
<evidence type="ECO:0000259" key="6">
    <source>
        <dbReference type="PROSITE" id="PS50089"/>
    </source>
</evidence>
<dbReference type="SUPFAM" id="SSF57845">
    <property type="entry name" value="B-box zinc-binding domain"/>
    <property type="match status" value="1"/>
</dbReference>
<dbReference type="PROSITE" id="PS50188">
    <property type="entry name" value="B302_SPRY"/>
    <property type="match status" value="1"/>
</dbReference>
<dbReference type="SMART" id="SM00336">
    <property type="entry name" value="BBOX"/>
    <property type="match status" value="1"/>
</dbReference>
<dbReference type="PANTHER" id="PTHR24103">
    <property type="entry name" value="E3 UBIQUITIN-PROTEIN LIGASE TRIM"/>
    <property type="match status" value="1"/>
</dbReference>
<feature type="domain" description="B30.2/SPRY" evidence="8">
    <location>
        <begin position="277"/>
        <end position="464"/>
    </location>
</feature>
<dbReference type="AlphaFoldDB" id="A0A3Q0SL35"/>
<dbReference type="Pfam" id="PF00622">
    <property type="entry name" value="SPRY"/>
    <property type="match status" value="1"/>
</dbReference>
<evidence type="ECO:0000256" key="5">
    <source>
        <dbReference type="SAM" id="Coils"/>
    </source>
</evidence>
<dbReference type="SMART" id="SM00449">
    <property type="entry name" value="SPRY"/>
    <property type="match status" value="1"/>
</dbReference>
<evidence type="ECO:0000256" key="3">
    <source>
        <dbReference type="ARBA" id="ARBA00022833"/>
    </source>
</evidence>
<dbReference type="STRING" id="61819.ENSACIP00000022438"/>
<proteinExistence type="predicted"/>
<organism evidence="9 10">
    <name type="scientific">Amphilophus citrinellus</name>
    <name type="common">Midas cichlid</name>
    <name type="synonym">Cichlasoma citrinellum</name>
    <dbReference type="NCBI Taxonomy" id="61819"/>
    <lineage>
        <taxon>Eukaryota</taxon>
        <taxon>Metazoa</taxon>
        <taxon>Chordata</taxon>
        <taxon>Craniata</taxon>
        <taxon>Vertebrata</taxon>
        <taxon>Euteleostomi</taxon>
        <taxon>Actinopterygii</taxon>
        <taxon>Neopterygii</taxon>
        <taxon>Teleostei</taxon>
        <taxon>Neoteleostei</taxon>
        <taxon>Acanthomorphata</taxon>
        <taxon>Ovalentaria</taxon>
        <taxon>Cichlomorphae</taxon>
        <taxon>Cichliformes</taxon>
        <taxon>Cichlidae</taxon>
        <taxon>New World cichlids</taxon>
        <taxon>Cichlasomatinae</taxon>
        <taxon>Heroini</taxon>
        <taxon>Amphilophus</taxon>
    </lineage>
</organism>
<dbReference type="OMA" id="WAVWFSK"/>
<sequence>LADKMSSGIQEELSCPVCRDIFRDPVVLSCSHSFCRNCLKRWWRGKEIRQCPVCKSASRKKHPPCNLVLKNLCENFLLETDQRASAGSEALCSLHREKLKLFCLDHQEPACLICRDSKTHTDHRFRPIDEAAQDRRQELQTSLKPLQEKLNSFEQVKGNLVQTAEHIKNQALHTERQIKEQFKKLHQFLQEEEENRIAALREEEEEKSASLTRMIVALSREMATLSETIRAAEEELRAEDVSFLQDYKAAVSRVQQLPLLDDPQLVSGALIDVAKHLGNLTYNIWNRMKKMVSYTPVILDPNTAEPHLILSADLTSVSLGERQQLPDNPERFDDYPIVLGSEGFDSGTHSWDVEVGDSPNWLVGVAEESVRRKGQTDFKSGLWAVWFSKGSYFIRSPLDSSSFHPEKKLQRIRVQLDWENGKLSFSDPDSNIHTFTHAFTLKLFPFIYTKNKRPLKILPPVCDDDTNQVAKKTAF</sequence>
<evidence type="ECO:0000256" key="4">
    <source>
        <dbReference type="PROSITE-ProRule" id="PRU00024"/>
    </source>
</evidence>
<dbReference type="SUPFAM" id="SSF57850">
    <property type="entry name" value="RING/U-box"/>
    <property type="match status" value="1"/>
</dbReference>
<keyword evidence="10" id="KW-1185">Reference proteome</keyword>
<dbReference type="Gene3D" id="3.30.160.60">
    <property type="entry name" value="Classic Zinc Finger"/>
    <property type="match status" value="1"/>
</dbReference>
<reference evidence="9" key="1">
    <citation type="submission" date="2025-08" db="UniProtKB">
        <authorList>
            <consortium name="Ensembl"/>
        </authorList>
    </citation>
    <scope>IDENTIFICATION</scope>
</reference>
<dbReference type="Pfam" id="PF13765">
    <property type="entry name" value="PRY"/>
    <property type="match status" value="1"/>
</dbReference>
<evidence type="ECO:0000259" key="8">
    <source>
        <dbReference type="PROSITE" id="PS50188"/>
    </source>
</evidence>
<dbReference type="Ensembl" id="ENSACIT00000023036.1">
    <property type="protein sequence ID" value="ENSACIP00000022438.1"/>
    <property type="gene ID" value="ENSACIG00000017456.1"/>
</dbReference>
<keyword evidence="3" id="KW-0862">Zinc</keyword>
<dbReference type="InterPro" id="IPR000315">
    <property type="entry name" value="Znf_B-box"/>
</dbReference>
<dbReference type="SMART" id="SM00589">
    <property type="entry name" value="PRY"/>
    <property type="match status" value="1"/>
</dbReference>
<protein>
    <recommendedName>
        <fullName evidence="11">Tripartite motif containing 35-12</fullName>
    </recommendedName>
</protein>
<dbReference type="InterPro" id="IPR006574">
    <property type="entry name" value="PRY"/>
</dbReference>
<dbReference type="Gene3D" id="3.30.40.10">
    <property type="entry name" value="Zinc/RING finger domain, C3HC4 (zinc finger)"/>
    <property type="match status" value="1"/>
</dbReference>
<dbReference type="SMART" id="SM00184">
    <property type="entry name" value="RING"/>
    <property type="match status" value="1"/>
</dbReference>
<dbReference type="InterPro" id="IPR027370">
    <property type="entry name" value="Znf-RING_euk"/>
</dbReference>
<dbReference type="Gene3D" id="2.60.120.920">
    <property type="match status" value="1"/>
</dbReference>
<dbReference type="InterPro" id="IPR050143">
    <property type="entry name" value="TRIM/RBCC"/>
</dbReference>
<keyword evidence="2 4" id="KW-0863">Zinc-finger</keyword>
<feature type="coiled-coil region" evidence="5">
    <location>
        <begin position="186"/>
        <end position="235"/>
    </location>
</feature>
<dbReference type="GeneTree" id="ENSGT00970000193381"/>
<evidence type="ECO:0000256" key="2">
    <source>
        <dbReference type="ARBA" id="ARBA00022771"/>
    </source>
</evidence>
<dbReference type="Pfam" id="PF00643">
    <property type="entry name" value="zf-B_box"/>
    <property type="match status" value="1"/>
</dbReference>
<feature type="domain" description="RING-type" evidence="6">
    <location>
        <begin position="15"/>
        <end position="55"/>
    </location>
</feature>
<dbReference type="InterPro" id="IPR003879">
    <property type="entry name" value="Butyrophylin_SPRY"/>
</dbReference>
<name>A0A3Q0SL35_AMPCI</name>
<dbReference type="InterPro" id="IPR001841">
    <property type="entry name" value="Znf_RING"/>
</dbReference>
<evidence type="ECO:0000259" key="7">
    <source>
        <dbReference type="PROSITE" id="PS50119"/>
    </source>
</evidence>
<dbReference type="InterPro" id="IPR013320">
    <property type="entry name" value="ConA-like_dom_sf"/>
</dbReference>
<evidence type="ECO:0000313" key="10">
    <source>
        <dbReference type="Proteomes" id="UP000261340"/>
    </source>
</evidence>
<dbReference type="Pfam" id="PF13445">
    <property type="entry name" value="zf-RING_UBOX"/>
    <property type="match status" value="1"/>
</dbReference>
<reference evidence="9" key="2">
    <citation type="submission" date="2025-09" db="UniProtKB">
        <authorList>
            <consortium name="Ensembl"/>
        </authorList>
    </citation>
    <scope>IDENTIFICATION</scope>
</reference>
<evidence type="ECO:0008006" key="11">
    <source>
        <dbReference type="Google" id="ProtNLM"/>
    </source>
</evidence>
<dbReference type="Proteomes" id="UP000261340">
    <property type="component" value="Unplaced"/>
</dbReference>
<dbReference type="PROSITE" id="PS50119">
    <property type="entry name" value="ZF_BBOX"/>
    <property type="match status" value="1"/>
</dbReference>
<dbReference type="InterPro" id="IPR017907">
    <property type="entry name" value="Znf_RING_CS"/>
</dbReference>
<feature type="domain" description="B box-type" evidence="7">
    <location>
        <begin position="87"/>
        <end position="128"/>
    </location>
</feature>
<dbReference type="PRINTS" id="PR01407">
    <property type="entry name" value="BUTYPHLNCDUF"/>
</dbReference>
<keyword evidence="1" id="KW-0479">Metal-binding</keyword>
<accession>A0A3Q0SL35</accession>
<dbReference type="InterPro" id="IPR001870">
    <property type="entry name" value="B30.2/SPRY"/>
</dbReference>
<keyword evidence="5" id="KW-0175">Coiled coil</keyword>
<dbReference type="InterPro" id="IPR013083">
    <property type="entry name" value="Znf_RING/FYVE/PHD"/>
</dbReference>
<evidence type="ECO:0000256" key="1">
    <source>
        <dbReference type="ARBA" id="ARBA00022723"/>
    </source>
</evidence>
<dbReference type="InterPro" id="IPR003877">
    <property type="entry name" value="SPRY_dom"/>
</dbReference>
<dbReference type="PROSITE" id="PS00518">
    <property type="entry name" value="ZF_RING_1"/>
    <property type="match status" value="1"/>
</dbReference>
<evidence type="ECO:0000313" key="9">
    <source>
        <dbReference type="Ensembl" id="ENSACIP00000022438.1"/>
    </source>
</evidence>
<dbReference type="SUPFAM" id="SSF49899">
    <property type="entry name" value="Concanavalin A-like lectins/glucanases"/>
    <property type="match status" value="1"/>
</dbReference>